<proteinExistence type="predicted"/>
<evidence type="ECO:0000313" key="1">
    <source>
        <dbReference type="EMBL" id="AVZ71016.1"/>
    </source>
</evidence>
<dbReference type="OrthoDB" id="5541002at2"/>
<name>A0A2R4SVX5_9ACTN</name>
<evidence type="ECO:0000313" key="2">
    <source>
        <dbReference type="Proteomes" id="UP000244201"/>
    </source>
</evidence>
<dbReference type="GeneID" id="55653842"/>
<dbReference type="RefSeq" id="WP_108146711.1">
    <property type="nucleotide sequence ID" value="NZ_CP026304.1"/>
</dbReference>
<reference evidence="1 2" key="1">
    <citation type="submission" date="2018-01" db="EMBL/GenBank/DDBJ databases">
        <title>Complete genome sequence of Streptomyces lunaelactis MM109T, a Ferroverdin A producer isolated from cave moonmilk deposits.</title>
        <authorList>
            <person name="Naome A."/>
            <person name="Martinet L."/>
            <person name="Maciejewska M."/>
            <person name="Anderssen S."/>
            <person name="Adam D."/>
            <person name="Tenconi E."/>
            <person name="Deflandre B."/>
            <person name="Arguelles-Arias A."/>
            <person name="Calusinska M."/>
            <person name="Copieters W."/>
            <person name="Karim L."/>
            <person name="Hanikenne M."/>
            <person name="Baurain D."/>
            <person name="van Wezel G."/>
            <person name="Smargiasso N."/>
            <person name="de Pauw E."/>
            <person name="Delfosse P."/>
            <person name="Rigali S."/>
        </authorList>
    </citation>
    <scope>NUCLEOTIDE SEQUENCE [LARGE SCALE GENOMIC DNA]</scope>
    <source>
        <strain evidence="1 2">MM109</strain>
    </source>
</reference>
<keyword evidence="2" id="KW-1185">Reference proteome</keyword>
<sequence>MNSPTATDSRPTVLAPRTLTRLTPADCTATQWDSSTQKANAANGLLSFIESGLHPEQFTQQLYRTCSQHLFGHIAHFDRHGFADTWFATTDSKAAFIEHALNAGSYGDPTHTWSDVEQHIQTALEAHPHLLNPATWPGVEHPHPCPSCSCTP</sequence>
<dbReference type="AlphaFoldDB" id="A0A2R4SVX5"/>
<protein>
    <submittedName>
        <fullName evidence="1">Uncharacterized protein</fullName>
    </submittedName>
</protein>
<dbReference type="Proteomes" id="UP000244201">
    <property type="component" value="Chromosome"/>
</dbReference>
<gene>
    <name evidence="1" type="ORF">SLUN_00845</name>
</gene>
<accession>A0A2R4SVX5</accession>
<dbReference type="KEGG" id="slk:SLUN_00845"/>
<dbReference type="EMBL" id="CP026304">
    <property type="protein sequence ID" value="AVZ71016.1"/>
    <property type="molecule type" value="Genomic_DNA"/>
</dbReference>
<organism evidence="1 2">
    <name type="scientific">Streptomyces lunaelactis</name>
    <dbReference type="NCBI Taxonomy" id="1535768"/>
    <lineage>
        <taxon>Bacteria</taxon>
        <taxon>Bacillati</taxon>
        <taxon>Actinomycetota</taxon>
        <taxon>Actinomycetes</taxon>
        <taxon>Kitasatosporales</taxon>
        <taxon>Streptomycetaceae</taxon>
        <taxon>Streptomyces</taxon>
    </lineage>
</organism>